<dbReference type="EMBL" id="VILF01000006">
    <property type="protein sequence ID" value="MTJ45598.1"/>
    <property type="molecule type" value="Genomic_DNA"/>
</dbReference>
<organism evidence="1 2">
    <name type="scientific">Dolichospermum flos-aquae UHCC 0037</name>
    <dbReference type="NCBI Taxonomy" id="2590026"/>
    <lineage>
        <taxon>Bacteria</taxon>
        <taxon>Bacillati</taxon>
        <taxon>Cyanobacteriota</taxon>
        <taxon>Cyanophyceae</taxon>
        <taxon>Nostocales</taxon>
        <taxon>Aphanizomenonaceae</taxon>
        <taxon>Dolichospermum</taxon>
    </lineage>
</organism>
<dbReference type="Proteomes" id="UP001517388">
    <property type="component" value="Unassembled WGS sequence"/>
</dbReference>
<evidence type="ECO:0000313" key="1">
    <source>
        <dbReference type="EMBL" id="MTJ45598.1"/>
    </source>
</evidence>
<gene>
    <name evidence="1" type="ORF">FJR39_21715</name>
</gene>
<sequence length="486" mass="57357">MIYTNNFFFEKDKQQLLVNFLLRGNVIGEKHHLILVSCYFNLKSANAIIKALQEKINLYKISIYIDRGEAICIGLDEINNWIKNTHFHNIEISFKVNNSSSLFHAKAYCLFSDTSKKGSLVLGSANLTGRGLTENNGNIEILYNTQDENDIENFCSDLKILDNKFMDVSEINTFVADDDYYFKYALIQLGCFVERNDITINAVLQHTYNFNEKGKKESKTDEYKQKDFIEQGGASKNYFQGINEDIENIFLQYNNSYKIDWGKYGIKTKFGHWIPKKILRYLDQIPKEKQKIKECQFIISSHIKIYFITSVQYMVDQWRELLIDDRWVNNDTGIPLKEKNYDNITKILKQETEKILRQKMKNFVSDSCLEKLLLRYQTFNISFDFANQEDINKFFKDLKFNCIKRINTDNIDKNIYQIKEDIKNINAENQGDQILEILRKYKIDINTNILNYCLYLSMECRNLIFLTCLNTDNFIKIQDDLDQKNQ</sequence>
<evidence type="ECO:0000313" key="2">
    <source>
        <dbReference type="Proteomes" id="UP001517388"/>
    </source>
</evidence>
<protein>
    <submittedName>
        <fullName evidence="1">Uncharacterized protein</fullName>
    </submittedName>
</protein>
<keyword evidence="2" id="KW-1185">Reference proteome</keyword>
<accession>A0ACC7SAP9</accession>
<reference evidence="2" key="1">
    <citation type="journal article" date="2020" name="Toxins">
        <title>Phylogenomic Analysis of Secondary Metabolism in the Toxic Cyanobacterial Genera Anabaena, Dolichospermum and Aphanizomenon.</title>
        <authorList>
            <person name="Oesterholm J."/>
            <person name="Popin R.V."/>
            <person name="Fewer D.P."/>
            <person name="Sivonen K."/>
        </authorList>
    </citation>
    <scope>NUCLEOTIDE SEQUENCE [LARGE SCALE GENOMIC DNA]</scope>
    <source>
        <strain evidence="2">UHCC 0037</strain>
    </source>
</reference>
<comment type="caution">
    <text evidence="1">The sequence shown here is derived from an EMBL/GenBank/DDBJ whole genome shotgun (WGS) entry which is preliminary data.</text>
</comment>
<name>A0ACC7SAP9_DOLFA</name>
<proteinExistence type="predicted"/>